<dbReference type="PANTHER" id="PTHR11697">
    <property type="entry name" value="GENERAL TRANSCRIPTION FACTOR 2-RELATED ZINC FINGER PROTEIN"/>
    <property type="match status" value="1"/>
</dbReference>
<evidence type="ECO:0000313" key="1">
    <source>
        <dbReference type="EMBL" id="GAA0184018.1"/>
    </source>
</evidence>
<keyword evidence="2" id="KW-1185">Reference proteome</keyword>
<dbReference type="AlphaFoldDB" id="A0AAV3RQP6"/>
<dbReference type="EMBL" id="BAABME010011602">
    <property type="protein sequence ID" value="GAA0184018.1"/>
    <property type="molecule type" value="Genomic_DNA"/>
</dbReference>
<dbReference type="InterPro" id="IPR055298">
    <property type="entry name" value="AtLOH3-like"/>
</dbReference>
<dbReference type="Proteomes" id="UP001454036">
    <property type="component" value="Unassembled WGS sequence"/>
</dbReference>
<organism evidence="1 2">
    <name type="scientific">Lithospermum erythrorhizon</name>
    <name type="common">Purple gromwell</name>
    <name type="synonym">Lithospermum officinale var. erythrorhizon</name>
    <dbReference type="NCBI Taxonomy" id="34254"/>
    <lineage>
        <taxon>Eukaryota</taxon>
        <taxon>Viridiplantae</taxon>
        <taxon>Streptophyta</taxon>
        <taxon>Embryophyta</taxon>
        <taxon>Tracheophyta</taxon>
        <taxon>Spermatophyta</taxon>
        <taxon>Magnoliopsida</taxon>
        <taxon>eudicotyledons</taxon>
        <taxon>Gunneridae</taxon>
        <taxon>Pentapetalae</taxon>
        <taxon>asterids</taxon>
        <taxon>lamiids</taxon>
        <taxon>Boraginales</taxon>
        <taxon>Boraginaceae</taxon>
        <taxon>Boraginoideae</taxon>
        <taxon>Lithospermeae</taxon>
        <taxon>Lithospermum</taxon>
    </lineage>
</organism>
<accession>A0AAV3RQP6</accession>
<gene>
    <name evidence="1" type="ORF">LIER_31332</name>
</gene>
<name>A0AAV3RQP6_LITER</name>
<protein>
    <submittedName>
        <fullName evidence="1">Uncharacterized protein</fullName>
    </submittedName>
</protein>
<evidence type="ECO:0000313" key="2">
    <source>
        <dbReference type="Proteomes" id="UP001454036"/>
    </source>
</evidence>
<sequence length="84" mass="9981">MLEELKYGRAASEGKDLPISTVSVEREFFGMNYVEDDVRSKMDNAWLNDCLVTYVEKKVFNIVDDRDIINRFQIMKERRMNIKL</sequence>
<proteinExistence type="predicted"/>
<dbReference type="PANTHER" id="PTHR11697:SF230">
    <property type="entry name" value="ZINC FINGER, MYM DOMAIN CONTAINING 1"/>
    <property type="match status" value="1"/>
</dbReference>
<comment type="caution">
    <text evidence="1">The sequence shown here is derived from an EMBL/GenBank/DDBJ whole genome shotgun (WGS) entry which is preliminary data.</text>
</comment>
<reference evidence="1 2" key="1">
    <citation type="submission" date="2024-01" db="EMBL/GenBank/DDBJ databases">
        <title>The complete chloroplast genome sequence of Lithospermum erythrorhizon: insights into the phylogenetic relationship among Boraginaceae species and the maternal lineages of purple gromwells.</title>
        <authorList>
            <person name="Okada T."/>
            <person name="Watanabe K."/>
        </authorList>
    </citation>
    <scope>NUCLEOTIDE SEQUENCE [LARGE SCALE GENOMIC DNA]</scope>
</reference>